<sequence>MLTDLYTRFFCADIIEEIVTKLEYDQSTLHSCILVNRTWCQVTIPVLWRDPFSFVSTIPNNELENKKLKSLFVVCLQYLKEDEEKSKICGLQEFETSNQNENVPIVKYKPSFSYLAYITHLDDSVIFRSIFRIMRQIKQTELIEAKNAFVSIISMLFNHSRNIYFLNISSSAYFVNSLTEEIFAGFSSLFLLISTRHTKIEQLQIRIDSDNLYSEVLLENVLSIIEAQKELRDFTFIVEDFEWKELIGMEFMKLLLITLGEKTDNESGGKLERVEFIGCDFDGCTWDDGETLFDGVSGVVFDACINLDEEILTRLEIKDEENDNWEMSFV</sequence>
<name>A0A9N9H379_9GLOM</name>
<organism evidence="1 2">
    <name type="scientific">Ambispora gerdemannii</name>
    <dbReference type="NCBI Taxonomy" id="144530"/>
    <lineage>
        <taxon>Eukaryota</taxon>
        <taxon>Fungi</taxon>
        <taxon>Fungi incertae sedis</taxon>
        <taxon>Mucoromycota</taxon>
        <taxon>Glomeromycotina</taxon>
        <taxon>Glomeromycetes</taxon>
        <taxon>Archaeosporales</taxon>
        <taxon>Ambisporaceae</taxon>
        <taxon>Ambispora</taxon>
    </lineage>
</organism>
<comment type="caution">
    <text evidence="1">The sequence shown here is derived from an EMBL/GenBank/DDBJ whole genome shotgun (WGS) entry which is preliminary data.</text>
</comment>
<proteinExistence type="predicted"/>
<dbReference type="OrthoDB" id="2443441at2759"/>
<evidence type="ECO:0000313" key="2">
    <source>
        <dbReference type="Proteomes" id="UP000789831"/>
    </source>
</evidence>
<evidence type="ECO:0000313" key="1">
    <source>
        <dbReference type="EMBL" id="CAG8654854.1"/>
    </source>
</evidence>
<protein>
    <submittedName>
        <fullName evidence="1">8147_t:CDS:1</fullName>
    </submittedName>
</protein>
<dbReference type="EMBL" id="CAJVPL010005131">
    <property type="protein sequence ID" value="CAG8654854.1"/>
    <property type="molecule type" value="Genomic_DNA"/>
</dbReference>
<gene>
    <name evidence="1" type="ORF">AGERDE_LOCUS11552</name>
</gene>
<reference evidence="1" key="1">
    <citation type="submission" date="2021-06" db="EMBL/GenBank/DDBJ databases">
        <authorList>
            <person name="Kallberg Y."/>
            <person name="Tangrot J."/>
            <person name="Rosling A."/>
        </authorList>
    </citation>
    <scope>NUCLEOTIDE SEQUENCE</scope>
    <source>
        <strain evidence="1">MT106</strain>
    </source>
</reference>
<dbReference type="AlphaFoldDB" id="A0A9N9H379"/>
<accession>A0A9N9H379</accession>
<dbReference type="Proteomes" id="UP000789831">
    <property type="component" value="Unassembled WGS sequence"/>
</dbReference>
<keyword evidence="2" id="KW-1185">Reference proteome</keyword>